<dbReference type="InterPro" id="IPR003749">
    <property type="entry name" value="ThiS/MoaD-like"/>
</dbReference>
<dbReference type="Pfam" id="PF13328">
    <property type="entry name" value="HD_4"/>
    <property type="match status" value="1"/>
</dbReference>
<dbReference type="AlphaFoldDB" id="A0A7V6DPJ3"/>
<proteinExistence type="predicted"/>
<evidence type="ECO:0000259" key="2">
    <source>
        <dbReference type="SMART" id="SM00954"/>
    </source>
</evidence>
<dbReference type="SMART" id="SM00954">
    <property type="entry name" value="RelA_SpoT"/>
    <property type="match status" value="1"/>
</dbReference>
<dbReference type="SUPFAM" id="SSF81301">
    <property type="entry name" value="Nucleotidyltransferase"/>
    <property type="match status" value="1"/>
</dbReference>
<dbReference type="SUPFAM" id="SSF109604">
    <property type="entry name" value="HD-domain/PDEase-like"/>
    <property type="match status" value="1"/>
</dbReference>
<dbReference type="Gene3D" id="3.30.460.10">
    <property type="entry name" value="Beta Polymerase, domain 2"/>
    <property type="match status" value="1"/>
</dbReference>
<dbReference type="Gene3D" id="1.10.3210.10">
    <property type="entry name" value="Hypothetical protein af1432"/>
    <property type="match status" value="1"/>
</dbReference>
<evidence type="ECO:0000313" key="3">
    <source>
        <dbReference type="EMBL" id="HHS29288.1"/>
    </source>
</evidence>
<dbReference type="Pfam" id="PF04607">
    <property type="entry name" value="RelA_SpoT"/>
    <property type="match status" value="1"/>
</dbReference>
<gene>
    <name evidence="3" type="ORF">ENV52_06265</name>
</gene>
<evidence type="ECO:0000256" key="1">
    <source>
        <dbReference type="SAM" id="MobiDB-lite"/>
    </source>
</evidence>
<dbReference type="InterPro" id="IPR007685">
    <property type="entry name" value="RelA_SpoT"/>
</dbReference>
<comment type="caution">
    <text evidence="3">The sequence shown here is derived from an EMBL/GenBank/DDBJ whole genome shotgun (WGS) entry which is preliminary data.</text>
</comment>
<feature type="domain" description="RelA/SpoT" evidence="2">
    <location>
        <begin position="233"/>
        <end position="346"/>
    </location>
</feature>
<dbReference type="SUPFAM" id="SSF54285">
    <property type="entry name" value="MoaD/ThiS"/>
    <property type="match status" value="1"/>
</dbReference>
<accession>A0A7V6DPJ3</accession>
<dbReference type="Gene3D" id="3.10.20.30">
    <property type="match status" value="1"/>
</dbReference>
<sequence>MRRDTLELACDSLFIEKFRQAYNAVDGDLLNRAYAFAKGKARGPDSPSFQAAALLLDQEADAVTIAVALIAPLHWQGLADLEQIRQHLGREVAGTLEGLSSPFPLRFDTRRYRREDIGALLATMGSNPRTALLLITFRLLALEDAAGPRNYDLRHLAQETLDFYVPIANRLSLGEVRRRLEDACFHILDPAGYEHLRKKVAPIQAEDDKCLAILLAGVQRLLNNNGIQGRVQGRTKSLHAIRRKMNRTGKTLEEIMDRVGLRVIVPSVPQCYAVLGLLHTHFKPIPGTFDDYIGLPKDNGYQSLHTCVYPVRGISHKPIEFQVRTELMHAEAEHGTAAHWRYKRENATGVADVNQAQWMAGLVRQHEQAESAEAFIELLHRQVFQDHLVVFGNRGRIIRLAEKATVQDYLNTANVQVPWGASVKVNGETATMDRPLKDGDSIEIMGGDDSPGCQGAADFPGACQDPFDGFFGSPGSPAKAFTQGHSQES</sequence>
<organism evidence="3">
    <name type="scientific">Desulfobacca acetoxidans</name>
    <dbReference type="NCBI Taxonomy" id="60893"/>
    <lineage>
        <taxon>Bacteria</taxon>
        <taxon>Pseudomonadati</taxon>
        <taxon>Thermodesulfobacteriota</taxon>
        <taxon>Desulfobaccia</taxon>
        <taxon>Desulfobaccales</taxon>
        <taxon>Desulfobaccaceae</taxon>
        <taxon>Desulfobacca</taxon>
    </lineage>
</organism>
<protein>
    <submittedName>
        <fullName evidence="3">Bifunctional (P)ppGpp synthetase/guanosine-3',5'-bis(Diphosphate) 3'-pyrophosphohydrolase</fullName>
    </submittedName>
</protein>
<dbReference type="InterPro" id="IPR016155">
    <property type="entry name" value="Mopterin_synth/thiamin_S_b"/>
</dbReference>
<name>A0A7V6DPJ3_9BACT</name>
<feature type="region of interest" description="Disordered" evidence="1">
    <location>
        <begin position="468"/>
        <end position="489"/>
    </location>
</feature>
<dbReference type="InterPro" id="IPR012675">
    <property type="entry name" value="Beta-grasp_dom_sf"/>
</dbReference>
<dbReference type="InterPro" id="IPR043519">
    <property type="entry name" value="NT_sf"/>
</dbReference>
<dbReference type="PANTHER" id="PTHR21262:SF31">
    <property type="entry name" value="GTP PYROPHOSPHOKINASE"/>
    <property type="match status" value="1"/>
</dbReference>
<dbReference type="GO" id="GO:0016787">
    <property type="term" value="F:hydrolase activity"/>
    <property type="evidence" value="ECO:0007669"/>
    <property type="project" value="UniProtKB-KW"/>
</dbReference>
<dbReference type="CDD" id="cd05399">
    <property type="entry name" value="NT_Rel-Spo_like"/>
    <property type="match status" value="1"/>
</dbReference>
<dbReference type="GO" id="GO:0015969">
    <property type="term" value="P:guanosine tetraphosphate metabolic process"/>
    <property type="evidence" value="ECO:0007669"/>
    <property type="project" value="InterPro"/>
</dbReference>
<dbReference type="Pfam" id="PF02597">
    <property type="entry name" value="ThiS"/>
    <property type="match status" value="1"/>
</dbReference>
<keyword evidence="3" id="KW-0378">Hydrolase</keyword>
<dbReference type="EMBL" id="DTGR01000100">
    <property type="protein sequence ID" value="HHS29288.1"/>
    <property type="molecule type" value="Genomic_DNA"/>
</dbReference>
<reference evidence="3" key="1">
    <citation type="journal article" date="2020" name="mSystems">
        <title>Genome- and Community-Level Interaction Insights into Carbon Utilization and Element Cycling Functions of Hydrothermarchaeota in Hydrothermal Sediment.</title>
        <authorList>
            <person name="Zhou Z."/>
            <person name="Liu Y."/>
            <person name="Xu W."/>
            <person name="Pan J."/>
            <person name="Luo Z.H."/>
            <person name="Li M."/>
        </authorList>
    </citation>
    <scope>NUCLEOTIDE SEQUENCE [LARGE SCALE GENOMIC DNA]</scope>
    <source>
        <strain evidence="3">SpSt-767</strain>
    </source>
</reference>
<dbReference type="PANTHER" id="PTHR21262">
    <property type="entry name" value="GUANOSINE-3',5'-BIS DIPHOSPHATE 3'-PYROPHOSPHOHYDROLASE"/>
    <property type="match status" value="1"/>
</dbReference>